<accession>A0A931MZ31</accession>
<dbReference type="SUPFAM" id="SSF50199">
    <property type="entry name" value="Staphylococcal nuclease"/>
    <property type="match status" value="1"/>
</dbReference>
<dbReference type="Proteomes" id="UP000631694">
    <property type="component" value="Unassembled WGS sequence"/>
</dbReference>
<name>A0A931MZ31_9HYPH</name>
<evidence type="ECO:0000313" key="4">
    <source>
        <dbReference type="Proteomes" id="UP000631694"/>
    </source>
</evidence>
<proteinExistence type="predicted"/>
<dbReference type="InterPro" id="IPR035437">
    <property type="entry name" value="SNase_OB-fold_sf"/>
</dbReference>
<dbReference type="AlphaFoldDB" id="A0A931MZ31"/>
<dbReference type="InterPro" id="IPR016071">
    <property type="entry name" value="Staphylococal_nuclease_OB-fold"/>
</dbReference>
<evidence type="ECO:0000259" key="2">
    <source>
        <dbReference type="Pfam" id="PF00565"/>
    </source>
</evidence>
<feature type="domain" description="TNase-like" evidence="2">
    <location>
        <begin position="65"/>
        <end position="145"/>
    </location>
</feature>
<sequence>MLALGAALASAGSASAAMPDCGRAETVTGRVSRVEPGPVLGVDLGADMLRVRPAGLVIPQDLPAADAILADMVGRDVVVGVMAGRRDRRGRVMGHVATADGVWLQTRLLDAGTALRGTGVDDADCAAALAAAETAARQARRGLWAEASAVRAANAADLLDFAPNFAIVSGEVMSVGSAGGRFYLNFGRDWSRDMTATLTREAAAAFVRGTGALRPALEARLVGREIEVRGWLTRRDGPYMEVTDADAIVLPP</sequence>
<protein>
    <submittedName>
        <fullName evidence="3">Thermonuclease family protein</fullName>
    </submittedName>
</protein>
<keyword evidence="1" id="KW-0732">Signal</keyword>
<reference evidence="3" key="1">
    <citation type="submission" date="2020-12" db="EMBL/GenBank/DDBJ databases">
        <title>Methylobrevis albus sp. nov., isolated from fresh water lack sediment.</title>
        <authorList>
            <person name="Zou Q."/>
        </authorList>
    </citation>
    <scope>NUCLEOTIDE SEQUENCE</scope>
    <source>
        <strain evidence="3">L22</strain>
    </source>
</reference>
<organism evidence="3 4">
    <name type="scientific">Methylobrevis albus</name>
    <dbReference type="NCBI Taxonomy" id="2793297"/>
    <lineage>
        <taxon>Bacteria</taxon>
        <taxon>Pseudomonadati</taxon>
        <taxon>Pseudomonadota</taxon>
        <taxon>Alphaproteobacteria</taxon>
        <taxon>Hyphomicrobiales</taxon>
        <taxon>Pleomorphomonadaceae</taxon>
        <taxon>Methylobrevis</taxon>
    </lineage>
</organism>
<dbReference type="RefSeq" id="WP_197310434.1">
    <property type="nucleotide sequence ID" value="NZ_JADZLT010000042.1"/>
</dbReference>
<evidence type="ECO:0000256" key="1">
    <source>
        <dbReference type="SAM" id="SignalP"/>
    </source>
</evidence>
<comment type="caution">
    <text evidence="3">The sequence shown here is derived from an EMBL/GenBank/DDBJ whole genome shotgun (WGS) entry which is preliminary data.</text>
</comment>
<feature type="signal peptide" evidence="1">
    <location>
        <begin position="1"/>
        <end position="16"/>
    </location>
</feature>
<keyword evidence="4" id="KW-1185">Reference proteome</keyword>
<feature type="chain" id="PRO_5036910475" evidence="1">
    <location>
        <begin position="17"/>
        <end position="252"/>
    </location>
</feature>
<dbReference type="Pfam" id="PF00565">
    <property type="entry name" value="SNase"/>
    <property type="match status" value="1"/>
</dbReference>
<dbReference type="EMBL" id="JADZLT010000042">
    <property type="protein sequence ID" value="MBH0237341.1"/>
    <property type="molecule type" value="Genomic_DNA"/>
</dbReference>
<dbReference type="Gene3D" id="2.40.50.90">
    <property type="match status" value="1"/>
</dbReference>
<gene>
    <name evidence="3" type="ORF">I5731_05855</name>
</gene>
<evidence type="ECO:0000313" key="3">
    <source>
        <dbReference type="EMBL" id="MBH0237341.1"/>
    </source>
</evidence>